<dbReference type="InterPro" id="IPR012662">
    <property type="entry name" value="CHP02449"/>
</dbReference>
<dbReference type="EMBL" id="PKUN01000023">
    <property type="protein sequence ID" value="PLX60536.1"/>
    <property type="molecule type" value="Genomic_DNA"/>
</dbReference>
<evidence type="ECO:0000313" key="3">
    <source>
        <dbReference type="Proteomes" id="UP000235015"/>
    </source>
</evidence>
<gene>
    <name evidence="2" type="ORF">C0630_13830</name>
</gene>
<dbReference type="STRING" id="1111735.GCA_000428045_01422"/>
<dbReference type="GO" id="GO:0000917">
    <property type="term" value="P:division septum assembly"/>
    <property type="evidence" value="ECO:0007669"/>
    <property type="project" value="UniProtKB-KW"/>
</dbReference>
<organism evidence="2 3">
    <name type="scientific">Sedimenticola selenatireducens</name>
    <dbReference type="NCBI Taxonomy" id="191960"/>
    <lineage>
        <taxon>Bacteria</taxon>
        <taxon>Pseudomonadati</taxon>
        <taxon>Pseudomonadota</taxon>
        <taxon>Gammaproteobacteria</taxon>
        <taxon>Chromatiales</taxon>
        <taxon>Sedimenticolaceae</taxon>
        <taxon>Sedimenticola</taxon>
    </lineage>
</organism>
<name>A0A2N6CTP6_9GAMM</name>
<dbReference type="AlphaFoldDB" id="A0A2N6CTP6"/>
<evidence type="ECO:0000256" key="1">
    <source>
        <dbReference type="SAM" id="Coils"/>
    </source>
</evidence>
<keyword evidence="1" id="KW-0175">Coiled coil</keyword>
<dbReference type="GO" id="GO:0005737">
    <property type="term" value="C:cytoplasm"/>
    <property type="evidence" value="ECO:0007669"/>
    <property type="project" value="InterPro"/>
</dbReference>
<dbReference type="NCBIfam" id="TIGR02449">
    <property type="entry name" value="TIGR02449 family protein"/>
    <property type="match status" value="1"/>
</dbReference>
<accession>A0A2N6CTP6</accession>
<comment type="caution">
    <text evidence="2">The sequence shown here is derived from an EMBL/GenBank/DDBJ whole genome shotgun (WGS) entry which is preliminary data.</text>
</comment>
<proteinExistence type="predicted"/>
<dbReference type="Gene3D" id="1.20.5.340">
    <property type="match status" value="1"/>
</dbReference>
<dbReference type="GO" id="GO:0043093">
    <property type="term" value="P:FtsZ-dependent cytokinesis"/>
    <property type="evidence" value="ECO:0007669"/>
    <property type="project" value="InterPro"/>
</dbReference>
<sequence>MNANDLNSTTELDLKRLESQVDQLIRTIERLSEENSNLRGKQQELMSERAELIEKTELARSRVEAMISRLRAIETG</sequence>
<evidence type="ECO:0000313" key="2">
    <source>
        <dbReference type="EMBL" id="PLX60536.1"/>
    </source>
</evidence>
<feature type="coiled-coil region" evidence="1">
    <location>
        <begin position="7"/>
        <end position="55"/>
    </location>
</feature>
<dbReference type="Proteomes" id="UP000235015">
    <property type="component" value="Unassembled WGS sequence"/>
</dbReference>
<reference evidence="2 3" key="1">
    <citation type="submission" date="2017-11" db="EMBL/GenBank/DDBJ databases">
        <title>Genome-resolved metagenomics identifies genetic mobility, metabolic interactions, and unexpected diversity in perchlorate-reducing communities.</title>
        <authorList>
            <person name="Barnum T.P."/>
            <person name="Figueroa I.A."/>
            <person name="Carlstrom C.I."/>
            <person name="Lucas L.N."/>
            <person name="Engelbrektson A.L."/>
            <person name="Coates J.D."/>
        </authorList>
    </citation>
    <scope>NUCLEOTIDE SEQUENCE [LARGE SCALE GENOMIC DNA]</scope>
    <source>
        <strain evidence="2">BM301</strain>
    </source>
</reference>
<protein>
    <submittedName>
        <fullName evidence="2">TIGR02449 family protein</fullName>
    </submittedName>
</protein>
<dbReference type="RefSeq" id="WP_051302637.1">
    <property type="nucleotide sequence ID" value="NZ_CAXXYC010000004.1"/>
</dbReference>